<keyword evidence="2" id="KW-0520">NAD</keyword>
<evidence type="ECO:0000313" key="7">
    <source>
        <dbReference type="EMBL" id="GAN44141.1"/>
    </source>
</evidence>
<name>A0A0K8QQ40_9GAMM</name>
<evidence type="ECO:0000256" key="1">
    <source>
        <dbReference type="ARBA" id="ARBA00023002"/>
    </source>
</evidence>
<gene>
    <name evidence="7" type="ORF">MBSD_0661</name>
    <name evidence="8" type="ORF">MBSD_n2304</name>
</gene>
<dbReference type="HOGENOM" id="CLU_019796_9_0_6"/>
<evidence type="ECO:0000313" key="9">
    <source>
        <dbReference type="Proteomes" id="UP000253740"/>
    </source>
</evidence>
<dbReference type="EMBL" id="DF952378">
    <property type="protein sequence ID" value="GAN44141.1"/>
    <property type="molecule type" value="Genomic_DNA"/>
</dbReference>
<dbReference type="Pfam" id="PF00389">
    <property type="entry name" value="2-Hacid_dh"/>
    <property type="match status" value="1"/>
</dbReference>
<evidence type="ECO:0000256" key="2">
    <source>
        <dbReference type="ARBA" id="ARBA00023027"/>
    </source>
</evidence>
<dbReference type="PANTHER" id="PTHR42938">
    <property type="entry name" value="FORMATE DEHYDROGENASE 1"/>
    <property type="match status" value="1"/>
</dbReference>
<reference evidence="8" key="2">
    <citation type="submission" date="2015-08" db="EMBL/GenBank/DDBJ databases">
        <title>Complete DNA Sequence of Pseudomonas syringae pv. actinidiae, the Causal Agent of Kiwifruit Canker Disease.</title>
        <authorList>
            <person name="Rikkerink E.H.A."/>
            <person name="Fineran P.C."/>
        </authorList>
    </citation>
    <scope>NUCLEOTIDE SEQUENCE</scope>
    <source>
        <strain evidence="8">SkMP5</strain>
    </source>
</reference>
<dbReference type="STRING" id="1475481.GCA_000953855_02350"/>
<evidence type="ECO:0000259" key="6">
    <source>
        <dbReference type="Pfam" id="PF02826"/>
    </source>
</evidence>
<dbReference type="OrthoDB" id="9805416at2"/>
<dbReference type="RefSeq" id="WP_062537544.1">
    <property type="nucleotide sequence ID" value="NZ_DF970239.1"/>
</dbReference>
<dbReference type="Gene3D" id="3.30.70.260">
    <property type="match status" value="1"/>
</dbReference>
<dbReference type="InterPro" id="IPR029752">
    <property type="entry name" value="D-isomer_DH_CS1"/>
</dbReference>
<protein>
    <submittedName>
        <fullName evidence="7 8">3-phosphoglycerate dehydrogenase</fullName>
    </submittedName>
</protein>
<dbReference type="InterPro" id="IPR045865">
    <property type="entry name" value="ACT-like_dom_sf"/>
</dbReference>
<keyword evidence="1 4" id="KW-0560">Oxidoreductase</keyword>
<proteinExistence type="inferred from homology"/>
<dbReference type="SUPFAM" id="SSF52283">
    <property type="entry name" value="Formate/glycerate dehydrogenase catalytic domain-like"/>
    <property type="match status" value="1"/>
</dbReference>
<sequence>MFTIQTLNTIARAGLERLPATRYQVGEHFDAPDAILLRSADLHARPIPGSVKAVARAGAGVNNIPVAELSRRGVPVFNAPGANANAVKELVIAGMLLAARNLAEALAFVRALQPDAQLDHRVEAEKKRFVGSELVGKTLGVVGLGAIGVKVANAAYGLGMHVIGFDPHMTVEGAWQLDASVQRAASLNQLFAASDYVSFHVPLNDATRGLFGAAALQVAKPGVVLLNFARDGIVAADVLAAGLADGRIGRYVTDFPHADLLGHPRVIALPHLGASTGEAEENCAVMVAEQLRDFLENGNIQHAVNFPSIRMPREGRTRICVANANRPNMIGQLSHVLGEAGVNIAQMHNASRGELAYNLVDVDSPVQPPLVQAIGAIDGILAVRVLDD</sequence>
<dbReference type="AlphaFoldDB" id="A0A0K8QQ40"/>
<evidence type="ECO:0000259" key="5">
    <source>
        <dbReference type="Pfam" id="PF00389"/>
    </source>
</evidence>
<dbReference type="EMBL" id="DF970239">
    <property type="protein sequence ID" value="GAP66988.1"/>
    <property type="molecule type" value="Genomic_DNA"/>
</dbReference>
<dbReference type="SUPFAM" id="SSF55021">
    <property type="entry name" value="ACT-like"/>
    <property type="match status" value="1"/>
</dbReference>
<dbReference type="SUPFAM" id="SSF51735">
    <property type="entry name" value="NAD(P)-binding Rossmann-fold domains"/>
    <property type="match status" value="1"/>
</dbReference>
<dbReference type="GO" id="GO:0016616">
    <property type="term" value="F:oxidoreductase activity, acting on the CH-OH group of donors, NAD or NADP as acceptor"/>
    <property type="evidence" value="ECO:0007669"/>
    <property type="project" value="InterPro"/>
</dbReference>
<reference evidence="7" key="1">
    <citation type="submission" date="2015-03" db="EMBL/GenBank/DDBJ databases">
        <title>Draft genome sequence of Mizugakiibacter sediminis skMP5.</title>
        <authorList>
            <person name="Watanabe T."/>
            <person name="Kojima H."/>
            <person name="Fukui M."/>
        </authorList>
    </citation>
    <scope>NUCLEOTIDE SEQUENCE</scope>
    <source>
        <strain evidence="7">SkMP5</strain>
    </source>
</reference>
<dbReference type="Gene3D" id="3.40.50.720">
    <property type="entry name" value="NAD(P)-binding Rossmann-like Domain"/>
    <property type="match status" value="2"/>
</dbReference>
<feature type="domain" description="D-isomer specific 2-hydroxyacid dehydrogenase catalytic" evidence="5">
    <location>
        <begin position="33"/>
        <end position="305"/>
    </location>
</feature>
<dbReference type="GO" id="GO:0051287">
    <property type="term" value="F:NAD binding"/>
    <property type="evidence" value="ECO:0007669"/>
    <property type="project" value="InterPro"/>
</dbReference>
<dbReference type="InterPro" id="IPR036291">
    <property type="entry name" value="NAD(P)-bd_dom_sf"/>
</dbReference>
<keyword evidence="9" id="KW-1185">Reference proteome</keyword>
<feature type="domain" description="D-isomer specific 2-hydroxyacid dehydrogenase NAD-binding" evidence="6">
    <location>
        <begin position="95"/>
        <end position="273"/>
    </location>
</feature>
<comment type="similarity">
    <text evidence="4">Belongs to the D-isomer specific 2-hydroxyacid dehydrogenase family.</text>
</comment>
<dbReference type="InterPro" id="IPR006140">
    <property type="entry name" value="D-isomer_DH_NAD-bd"/>
</dbReference>
<accession>A0A0K8QQ40</accession>
<organism evidence="8">
    <name type="scientific">Mizugakiibacter sediminis</name>
    <dbReference type="NCBI Taxonomy" id="1475481"/>
    <lineage>
        <taxon>Bacteria</taxon>
        <taxon>Pseudomonadati</taxon>
        <taxon>Pseudomonadota</taxon>
        <taxon>Gammaproteobacteria</taxon>
        <taxon>Lysobacterales</taxon>
        <taxon>Rhodanobacteraceae</taxon>
        <taxon>Mizugakiibacter</taxon>
    </lineage>
</organism>
<evidence type="ECO:0000313" key="8">
    <source>
        <dbReference type="EMBL" id="GAP66988.1"/>
    </source>
</evidence>
<dbReference type="CDD" id="cd04901">
    <property type="entry name" value="ACT_3PGDH"/>
    <property type="match status" value="1"/>
</dbReference>
<dbReference type="Pfam" id="PF02826">
    <property type="entry name" value="2-Hacid_dh_C"/>
    <property type="match status" value="1"/>
</dbReference>
<dbReference type="PROSITE" id="PS00065">
    <property type="entry name" value="D_2_HYDROXYACID_DH_1"/>
    <property type="match status" value="1"/>
</dbReference>
<evidence type="ECO:0000256" key="3">
    <source>
        <dbReference type="ARBA" id="ARBA00029440"/>
    </source>
</evidence>
<dbReference type="InterPro" id="IPR006139">
    <property type="entry name" value="D-isomer_2_OHA_DH_cat_dom"/>
</dbReference>
<dbReference type="PANTHER" id="PTHR42938:SF47">
    <property type="entry name" value="HYDROXYPYRUVATE REDUCTASE"/>
    <property type="match status" value="1"/>
</dbReference>
<dbReference type="Proteomes" id="UP000253740">
    <property type="component" value="Unassembled WGS sequence"/>
</dbReference>
<dbReference type="CDD" id="cd12174">
    <property type="entry name" value="PGDH_like_3"/>
    <property type="match status" value="1"/>
</dbReference>
<evidence type="ECO:0000256" key="4">
    <source>
        <dbReference type="RuleBase" id="RU003719"/>
    </source>
</evidence>
<comment type="pathway">
    <text evidence="3">Amino-acid biosynthesis.</text>
</comment>